<reference evidence="1 2" key="1">
    <citation type="submission" date="2018-02" db="EMBL/GenBank/DDBJ databases">
        <title>Complete genome sequence of Streptomyces dengpaensis, the producer of angucyclines.</title>
        <authorList>
            <person name="Yumei L."/>
        </authorList>
    </citation>
    <scope>NUCLEOTIDE SEQUENCE [LARGE SCALE GENOMIC DNA]</scope>
    <source>
        <strain evidence="1 2">XZHG99</strain>
    </source>
</reference>
<organism evidence="1 2">
    <name type="scientific">Streptomyces dengpaensis</name>
    <dbReference type="NCBI Taxonomy" id="2049881"/>
    <lineage>
        <taxon>Bacteria</taxon>
        <taxon>Bacillati</taxon>
        <taxon>Actinomycetota</taxon>
        <taxon>Actinomycetes</taxon>
        <taxon>Kitasatosporales</taxon>
        <taxon>Streptomycetaceae</taxon>
        <taxon>Streptomyces</taxon>
    </lineage>
</organism>
<dbReference type="Proteomes" id="UP000238413">
    <property type="component" value="Chromosome"/>
</dbReference>
<evidence type="ECO:0000313" key="2">
    <source>
        <dbReference type="Proteomes" id="UP000238413"/>
    </source>
</evidence>
<keyword evidence="2" id="KW-1185">Reference proteome</keyword>
<accession>A0ABM6SRX5</accession>
<gene>
    <name evidence="1" type="ORF">C4B68_16065</name>
</gene>
<evidence type="ECO:0000313" key="1">
    <source>
        <dbReference type="EMBL" id="AVH57042.1"/>
    </source>
</evidence>
<name>A0ABM6SRX5_9ACTN</name>
<dbReference type="EMBL" id="CP026652">
    <property type="protein sequence ID" value="AVH57042.1"/>
    <property type="molecule type" value="Genomic_DNA"/>
</dbReference>
<proteinExistence type="predicted"/>
<sequence>MPAACLAGRRRLWLVSTTFGDVRARMRESTAAALARGFKVVRTERMRLMTVQLLERRGR</sequence>
<protein>
    <submittedName>
        <fullName evidence="1">Uncharacterized protein</fullName>
    </submittedName>
</protein>